<feature type="domain" description="Saposin B-type" evidence="4">
    <location>
        <begin position="902"/>
        <end position="980"/>
    </location>
</feature>
<gene>
    <name evidence="5" type="ORF">CL6EHI_096370</name>
</gene>
<dbReference type="VEuPathDB" id="AmoebaDB:EHI_096370"/>
<name>A0A5K1VQ85_ENTHI</name>
<feature type="chain" id="PRO_5023938631" description="Saposin B-type domain-containing protein" evidence="3">
    <location>
        <begin position="16"/>
        <end position="980"/>
    </location>
</feature>
<comment type="caution">
    <text evidence="5">The sequence shown here is derived from an EMBL/GenBank/DDBJ whole genome shotgun (WGS) entry which is preliminary data.</text>
</comment>
<dbReference type="EMBL" id="BDEQ01000001">
    <property type="protein sequence ID" value="GAT93034.1"/>
    <property type="molecule type" value="Genomic_DNA"/>
</dbReference>
<dbReference type="VEuPathDB" id="AmoebaDB:EHI7A_001870"/>
<evidence type="ECO:0000256" key="3">
    <source>
        <dbReference type="SAM" id="SignalP"/>
    </source>
</evidence>
<accession>A0A5K1VQ85</accession>
<dbReference type="PROSITE" id="PS50015">
    <property type="entry name" value="SAP_B"/>
    <property type="match status" value="1"/>
</dbReference>
<evidence type="ECO:0000256" key="2">
    <source>
        <dbReference type="SAM" id="Coils"/>
    </source>
</evidence>
<evidence type="ECO:0000313" key="6">
    <source>
        <dbReference type="Proteomes" id="UP000078387"/>
    </source>
</evidence>
<evidence type="ECO:0000259" key="4">
    <source>
        <dbReference type="PROSITE" id="PS50015"/>
    </source>
</evidence>
<feature type="coiled-coil region" evidence="2">
    <location>
        <begin position="63"/>
        <end position="104"/>
    </location>
</feature>
<feature type="coiled-coil region" evidence="2">
    <location>
        <begin position="442"/>
        <end position="469"/>
    </location>
</feature>
<dbReference type="OMA" id="ARKHQDH"/>
<keyword evidence="3" id="KW-0732">Signal</keyword>
<feature type="coiled-coil region" evidence="2">
    <location>
        <begin position="214"/>
        <end position="244"/>
    </location>
</feature>
<reference evidence="5 6" key="1">
    <citation type="submission" date="2016-05" db="EMBL/GenBank/DDBJ databases">
        <title>First whole genome sequencing of Entamoeba histolytica HM1:IMSS-clone-6.</title>
        <authorList>
            <person name="Mukherjee Avik.K."/>
            <person name="Izumyama S."/>
            <person name="Nakada-Tsukui K."/>
            <person name="Nozaki T."/>
        </authorList>
    </citation>
    <scope>NUCLEOTIDE SEQUENCE [LARGE SCALE GENOMIC DNA]</scope>
    <source>
        <strain evidence="5 6">HM1:IMSS clone 6</strain>
    </source>
</reference>
<keyword evidence="1" id="KW-1015">Disulfide bond</keyword>
<feature type="coiled-coil region" evidence="2">
    <location>
        <begin position="332"/>
        <end position="359"/>
    </location>
</feature>
<dbReference type="VEuPathDB" id="AmoebaDB:EHI5A_008590"/>
<dbReference type="InterPro" id="IPR008139">
    <property type="entry name" value="SaposinB_dom"/>
</dbReference>
<organism evidence="5 6">
    <name type="scientific">Entamoeba histolytica</name>
    <dbReference type="NCBI Taxonomy" id="5759"/>
    <lineage>
        <taxon>Eukaryota</taxon>
        <taxon>Amoebozoa</taxon>
        <taxon>Evosea</taxon>
        <taxon>Archamoebae</taxon>
        <taxon>Mastigamoebida</taxon>
        <taxon>Entamoebidae</taxon>
        <taxon>Entamoeba</taxon>
    </lineage>
</organism>
<dbReference type="AlphaFoldDB" id="A0A5K1VQ85"/>
<dbReference type="Proteomes" id="UP000078387">
    <property type="component" value="Unassembled WGS sequence"/>
</dbReference>
<evidence type="ECO:0000313" key="5">
    <source>
        <dbReference type="EMBL" id="GAT93034.1"/>
    </source>
</evidence>
<sequence>MRSIVFLTFVLLTFATEVIRVDPYISHEDRRKLEKKAEQKFAVELLKVRKHQDHLKQHIKKQLAVLKARKETYQKVRDSAINEKKSVSNEIAQLNAQIKALDLEPAKARLEAKKTNSTESVADKKVADAIKKAVADKLKLSHKVTHKTLKVEKIAKRIQHYTKKLSEADRDYKRMEYKQQKLHAKITTTKKDIEAKKNQYIKRALRQLERIARVSAIKHMIKKIERELDQVENEEERKKLINKQKTAVTMLKRIEARVNIHKLRKSQRKARWNHIANVIKGMNNYKKGWKYDQKLRVLEVAKAVTAVNAIQKRINTLIHSAKKTGKVDAMELNKLTDKKNAAMNILEKARSALELFEEKGEKTIRNYKLRILRLKMADAKIRISEHQLSKDAAKVTKKEFLTRIDKLKKLQKRMGLCPLNRLRIKRRLRVYKKEVSIATRKIRRNNKRIHSLKIRVESIERRIRLIQKKRIAKIVRKLNHLKGKLNGVRHQIMAVRVRKNSTQKDILMVKVRTLQNIEKQLKNSIRRFVKRNGHVIRKLEQLRKAELEAARKYYKNKKAIAKRMKVLINRLRIKVAIFKRKIDKCKNSPFKQVRVIRLMKKYVKKLERAIASRKDMKLKVSTAHSRYITLRTKAINRLHTRRSELYARQAWLLSELKALAKRETDIHNTIKKTTVLKAMKGLYKELSFIRKEGKRVQLKLFKVVKRIQKVNQLFFRHNQYTAIRRAKVVFKKYNKKFVVFEKRKASLKRKMAVYQAEQNEIFKKQPYAVNKNALNDRLRLVKQAMSDIDADFATVQKQEKRVIVRALKLSHEYDGLLKVKLSDLKVRLAAKQKERPVVSKTALYTIDSNKQKHAVRRLKVIDSSIEELDNSIEKTIRKIKKTHFRIGKLKAALRPEGKKCNKQTDCKICRKLGKVAKYGIVHHESDSIIINRLRSVCTRINADRQKECYHQAMNMAMKALHTFDPSKFVVSEVCSSLGKC</sequence>
<keyword evidence="2" id="KW-0175">Coiled coil</keyword>
<evidence type="ECO:0000256" key="1">
    <source>
        <dbReference type="ARBA" id="ARBA00023157"/>
    </source>
</evidence>
<proteinExistence type="predicted"/>
<protein>
    <recommendedName>
        <fullName evidence="4">Saposin B-type domain-containing protein</fullName>
    </recommendedName>
</protein>
<feature type="signal peptide" evidence="3">
    <location>
        <begin position="1"/>
        <end position="15"/>
    </location>
</feature>
<dbReference type="VEuPathDB" id="AmoebaDB:KM1_005930"/>
<dbReference type="VEuPathDB" id="AmoebaDB:EHI8A_007210"/>
<feature type="coiled-coil region" evidence="2">
    <location>
        <begin position="151"/>
        <end position="178"/>
    </location>
</feature>